<evidence type="ECO:0000313" key="3">
    <source>
        <dbReference type="EMBL" id="GGO63521.1"/>
    </source>
</evidence>
<feature type="domain" description="Flagellar hook-length control protein-like C-terminal" evidence="2">
    <location>
        <begin position="533"/>
        <end position="615"/>
    </location>
</feature>
<dbReference type="AlphaFoldDB" id="A0A917YQY9"/>
<feature type="compositionally biased region" description="Low complexity" evidence="1">
    <location>
        <begin position="111"/>
        <end position="123"/>
    </location>
</feature>
<reference evidence="3" key="1">
    <citation type="journal article" date="2014" name="Int. J. Syst. Evol. Microbiol.">
        <title>Complete genome sequence of Corynebacterium casei LMG S-19264T (=DSM 44701T), isolated from a smear-ripened cheese.</title>
        <authorList>
            <consortium name="US DOE Joint Genome Institute (JGI-PGF)"/>
            <person name="Walter F."/>
            <person name="Albersmeier A."/>
            <person name="Kalinowski J."/>
            <person name="Ruckert C."/>
        </authorList>
    </citation>
    <scope>NUCLEOTIDE SEQUENCE</scope>
    <source>
        <strain evidence="3">CGMCC 1.7086</strain>
    </source>
</reference>
<dbReference type="Gene3D" id="3.30.750.140">
    <property type="match status" value="1"/>
</dbReference>
<organism evidence="3 4">
    <name type="scientific">Bowmanella pacifica</name>
    <dbReference type="NCBI Taxonomy" id="502051"/>
    <lineage>
        <taxon>Bacteria</taxon>
        <taxon>Pseudomonadati</taxon>
        <taxon>Pseudomonadota</taxon>
        <taxon>Gammaproteobacteria</taxon>
        <taxon>Alteromonadales</taxon>
        <taxon>Alteromonadaceae</taxon>
        <taxon>Bowmanella</taxon>
    </lineage>
</organism>
<dbReference type="PANTHER" id="PTHR37533">
    <property type="entry name" value="FLAGELLAR HOOK-LENGTH CONTROL PROTEIN"/>
    <property type="match status" value="1"/>
</dbReference>
<gene>
    <name evidence="3" type="ORF">GCM10010982_00750</name>
</gene>
<dbReference type="EMBL" id="BMLS01000001">
    <property type="protein sequence ID" value="GGO63521.1"/>
    <property type="molecule type" value="Genomic_DNA"/>
</dbReference>
<dbReference type="RefSeq" id="WP_188688636.1">
    <property type="nucleotide sequence ID" value="NZ_BMLS01000001.1"/>
</dbReference>
<protein>
    <recommendedName>
        <fullName evidence="2">Flagellar hook-length control protein-like C-terminal domain-containing protein</fullName>
    </recommendedName>
</protein>
<dbReference type="Proteomes" id="UP000606935">
    <property type="component" value="Unassembled WGS sequence"/>
</dbReference>
<comment type="caution">
    <text evidence="3">The sequence shown here is derived from an EMBL/GenBank/DDBJ whole genome shotgun (WGS) entry which is preliminary data.</text>
</comment>
<accession>A0A917YQY9</accession>
<feature type="compositionally biased region" description="Polar residues" evidence="1">
    <location>
        <begin position="131"/>
        <end position="149"/>
    </location>
</feature>
<name>A0A917YQY9_9ALTE</name>
<dbReference type="InterPro" id="IPR052563">
    <property type="entry name" value="FliK"/>
</dbReference>
<dbReference type="InterPro" id="IPR038610">
    <property type="entry name" value="FliK-like_C_sf"/>
</dbReference>
<evidence type="ECO:0000256" key="1">
    <source>
        <dbReference type="SAM" id="MobiDB-lite"/>
    </source>
</evidence>
<reference evidence="3" key="2">
    <citation type="submission" date="2020-09" db="EMBL/GenBank/DDBJ databases">
        <authorList>
            <person name="Sun Q."/>
            <person name="Zhou Y."/>
        </authorList>
    </citation>
    <scope>NUCLEOTIDE SEQUENCE</scope>
    <source>
        <strain evidence="3">CGMCC 1.7086</strain>
    </source>
</reference>
<evidence type="ECO:0000313" key="4">
    <source>
        <dbReference type="Proteomes" id="UP000606935"/>
    </source>
</evidence>
<proteinExistence type="predicted"/>
<sequence>MMQQVAASHPKIAAVLADDSSQTADAGQANIFREQLSLEQGKGQHSIEPVRKGGHEKPVPEVADRQGKALPDAKGDSTKDAADAPKDKNKTDTTGSENHPVESQDKQSDPTTTAVSAQQSTQASDDELSRLASTSTDDEAQQQPISEGEQQADDWLTLVYQLVLGKQTSQDGEQVAAEEDGLKAGQVNATADAQGSESDLAWTEENLALLQQLGLNPDVLQEMLTPEQLSEFKAFLADMPQEPELQMFASAIVKLGQVLEGSEAPKVPAELFTAKGWEGLLRLESKNLSGGISQEQIASLAQMTDDEKAALLNTKVQDGMMSLSQLQAIVQASEEPQSLKGQAIAATDERVKKVSPAPVVTALKHESDKAPTPEKSVTLQELVQLPEKELDKKLTQLAEQLPVKQQGPEAVRDFVASLKAGMAEFKAQLQQGREPGLDLQSLVQSSLKEQGIQLPPATLQPELQRFASLLEMQPLGRQEAFDPSIRGLAERQIQVETTQVQSETAKAATSTQHSALDKAINIAKPEAAVQLAERVRMLVNLGNMSADIRLDPPELGSMQVRVHMHGEQASVNFVVQSQQARDMLDQAVPRLREMLAEKGIELGQSFVQQEGKGQQFADQQNQSGMGSEAEAAAEAVETELRVVNGRVGGIDYFV</sequence>
<feature type="compositionally biased region" description="Basic and acidic residues" evidence="1">
    <location>
        <begin position="99"/>
        <end position="108"/>
    </location>
</feature>
<dbReference type="PANTHER" id="PTHR37533:SF2">
    <property type="entry name" value="FLAGELLAR HOOK-LENGTH CONTROL PROTEIN"/>
    <property type="match status" value="1"/>
</dbReference>
<dbReference type="Pfam" id="PF02120">
    <property type="entry name" value="Flg_hook"/>
    <property type="match status" value="1"/>
</dbReference>
<dbReference type="CDD" id="cd17470">
    <property type="entry name" value="T3SS_Flik_C"/>
    <property type="match status" value="1"/>
</dbReference>
<dbReference type="InterPro" id="IPR021136">
    <property type="entry name" value="Flagellar_hook_control-like_C"/>
</dbReference>
<feature type="region of interest" description="Disordered" evidence="1">
    <location>
        <begin position="18"/>
        <end position="152"/>
    </location>
</feature>
<feature type="compositionally biased region" description="Basic and acidic residues" evidence="1">
    <location>
        <begin position="48"/>
        <end position="91"/>
    </location>
</feature>
<evidence type="ECO:0000259" key="2">
    <source>
        <dbReference type="Pfam" id="PF02120"/>
    </source>
</evidence>
<keyword evidence="4" id="KW-1185">Reference proteome</keyword>